<gene>
    <name evidence="1" type="ORF">GCM10008967_00420</name>
</gene>
<dbReference type="RefSeq" id="WP_343795270.1">
    <property type="nucleotide sequence ID" value="NZ_BAAADJ010000001.1"/>
</dbReference>
<proteinExistence type="predicted"/>
<comment type="caution">
    <text evidence="1">The sequence shown here is derived from an EMBL/GenBank/DDBJ whole genome shotgun (WGS) entry which is preliminary data.</text>
</comment>
<evidence type="ECO:0000313" key="2">
    <source>
        <dbReference type="Proteomes" id="UP001500782"/>
    </source>
</evidence>
<dbReference type="Proteomes" id="UP001500782">
    <property type="component" value="Unassembled WGS sequence"/>
</dbReference>
<evidence type="ECO:0000313" key="1">
    <source>
        <dbReference type="EMBL" id="GAA0313846.1"/>
    </source>
</evidence>
<reference evidence="1 2" key="1">
    <citation type="journal article" date="2019" name="Int. J. Syst. Evol. Microbiol.">
        <title>The Global Catalogue of Microorganisms (GCM) 10K type strain sequencing project: providing services to taxonomists for standard genome sequencing and annotation.</title>
        <authorList>
            <consortium name="The Broad Institute Genomics Platform"/>
            <consortium name="The Broad Institute Genome Sequencing Center for Infectious Disease"/>
            <person name="Wu L."/>
            <person name="Ma J."/>
        </authorList>
    </citation>
    <scope>NUCLEOTIDE SEQUENCE [LARGE SCALE GENOMIC DNA]</scope>
    <source>
        <strain evidence="1 2">JCM 9731</strain>
    </source>
</reference>
<accession>A0ABN0VP84</accession>
<name>A0ABN0VP84_9BACI</name>
<organism evidence="1 2">
    <name type="scientific">Bacillus carboniphilus</name>
    <dbReference type="NCBI Taxonomy" id="86663"/>
    <lineage>
        <taxon>Bacteria</taxon>
        <taxon>Bacillati</taxon>
        <taxon>Bacillota</taxon>
        <taxon>Bacilli</taxon>
        <taxon>Bacillales</taxon>
        <taxon>Bacillaceae</taxon>
        <taxon>Bacillus</taxon>
    </lineage>
</organism>
<keyword evidence="2" id="KW-1185">Reference proteome</keyword>
<dbReference type="EMBL" id="BAAADJ010000001">
    <property type="protein sequence ID" value="GAA0313846.1"/>
    <property type="molecule type" value="Genomic_DNA"/>
</dbReference>
<sequence length="75" mass="8496">MLKPDEFVKMFGNEEPEKITRNAKVDPNYTSGRPSLVFDGETKPTVKKYTHLESYTPAPNDRVMVINNVIVGKIV</sequence>
<protein>
    <submittedName>
        <fullName evidence="1">Uncharacterized protein</fullName>
    </submittedName>
</protein>